<proteinExistence type="inferred from homology"/>
<keyword evidence="6" id="KW-0808">Transferase</keyword>
<dbReference type="GO" id="GO:0071555">
    <property type="term" value="P:cell wall organization"/>
    <property type="evidence" value="ECO:0007669"/>
    <property type="project" value="UniProtKB-KW"/>
</dbReference>
<dbReference type="GO" id="GO:0003843">
    <property type="term" value="F:1,3-beta-D-glucan synthase activity"/>
    <property type="evidence" value="ECO:0007669"/>
    <property type="project" value="UniProtKB-EC"/>
</dbReference>
<dbReference type="InterPro" id="IPR003440">
    <property type="entry name" value="Glyco_trans_48_dom"/>
</dbReference>
<dbReference type="Pfam" id="PF14288">
    <property type="entry name" value="FKS1_dom1"/>
    <property type="match status" value="1"/>
</dbReference>
<dbReference type="GO" id="GO:0008360">
    <property type="term" value="P:regulation of cell shape"/>
    <property type="evidence" value="ECO:0007669"/>
    <property type="project" value="UniProtKB-KW"/>
</dbReference>
<protein>
    <recommendedName>
        <fullName evidence="12">1,3-beta-glucan synthase</fullName>
        <ecNumber evidence="3">2.4.1.34</ecNumber>
    </recommendedName>
    <alternativeName>
        <fullName evidence="12">1,3-beta-glucan synthase</fullName>
    </alternativeName>
</protein>
<comment type="subcellular location">
    <subcellularLocation>
        <location evidence="1">Cell membrane</location>
        <topology evidence="1">Multi-pass membrane protein</topology>
    </subcellularLocation>
</comment>
<accession>A0A6A2XF01</accession>
<name>A0A6A2XF01_HIBSY</name>
<dbReference type="PANTHER" id="PTHR12741">
    <property type="entry name" value="LYST-INTERACTING PROTEIN LIP5 DOPAMINE RESPONSIVE PROTEIN DRG-1"/>
    <property type="match status" value="1"/>
</dbReference>
<keyword evidence="11" id="KW-0961">Cell wall biogenesis/degradation</keyword>
<keyword evidence="10" id="KW-0472">Membrane</keyword>
<evidence type="ECO:0000256" key="12">
    <source>
        <dbReference type="ARBA" id="ARBA00032165"/>
    </source>
</evidence>
<feature type="compositionally biased region" description="Polar residues" evidence="14">
    <location>
        <begin position="1"/>
        <end position="12"/>
    </location>
</feature>
<dbReference type="AlphaFoldDB" id="A0A6A2XF01"/>
<dbReference type="InterPro" id="IPR023175">
    <property type="entry name" value="Vta1/CALS_N_sf"/>
</dbReference>
<evidence type="ECO:0000256" key="6">
    <source>
        <dbReference type="ARBA" id="ARBA00022679"/>
    </source>
</evidence>
<evidence type="ECO:0000256" key="1">
    <source>
        <dbReference type="ARBA" id="ARBA00004651"/>
    </source>
</evidence>
<evidence type="ECO:0000256" key="5">
    <source>
        <dbReference type="ARBA" id="ARBA00022676"/>
    </source>
</evidence>
<evidence type="ECO:0000313" key="16">
    <source>
        <dbReference type="EMBL" id="KAE8673938.1"/>
    </source>
</evidence>
<dbReference type="GO" id="GO:0006075">
    <property type="term" value="P:(1-&gt;3)-beta-D-glucan biosynthetic process"/>
    <property type="evidence" value="ECO:0007669"/>
    <property type="project" value="InterPro"/>
</dbReference>
<evidence type="ECO:0000313" key="17">
    <source>
        <dbReference type="Proteomes" id="UP000436088"/>
    </source>
</evidence>
<organism evidence="16 17">
    <name type="scientific">Hibiscus syriacus</name>
    <name type="common">Rose of Sharon</name>
    <dbReference type="NCBI Taxonomy" id="106335"/>
    <lineage>
        <taxon>Eukaryota</taxon>
        <taxon>Viridiplantae</taxon>
        <taxon>Streptophyta</taxon>
        <taxon>Embryophyta</taxon>
        <taxon>Tracheophyta</taxon>
        <taxon>Spermatophyta</taxon>
        <taxon>Magnoliopsida</taxon>
        <taxon>eudicotyledons</taxon>
        <taxon>Gunneridae</taxon>
        <taxon>Pentapetalae</taxon>
        <taxon>rosids</taxon>
        <taxon>malvids</taxon>
        <taxon>Malvales</taxon>
        <taxon>Malvaceae</taxon>
        <taxon>Malvoideae</taxon>
        <taxon>Hibiscus</taxon>
    </lineage>
</organism>
<comment type="similarity">
    <text evidence="2">Belongs to the glycosyltransferase 48 family.</text>
</comment>
<dbReference type="SMART" id="SM01205">
    <property type="entry name" value="FKS1_dom1"/>
    <property type="match status" value="1"/>
</dbReference>
<dbReference type="Gene3D" id="1.25.40.270">
    <property type="entry name" value="Vacuolar protein sorting-associated protein vta1"/>
    <property type="match status" value="1"/>
</dbReference>
<evidence type="ECO:0000256" key="14">
    <source>
        <dbReference type="SAM" id="MobiDB-lite"/>
    </source>
</evidence>
<evidence type="ECO:0000256" key="10">
    <source>
        <dbReference type="ARBA" id="ARBA00023136"/>
    </source>
</evidence>
<dbReference type="Pfam" id="PF25968">
    <property type="entry name" value="CALS1"/>
    <property type="match status" value="1"/>
</dbReference>
<dbReference type="InterPro" id="IPR026899">
    <property type="entry name" value="FKS1-like_dom1"/>
</dbReference>
<dbReference type="PANTHER" id="PTHR12741:SF106">
    <property type="entry name" value="CALLOSE SYNTHASE 5"/>
    <property type="match status" value="1"/>
</dbReference>
<reference evidence="16" key="1">
    <citation type="submission" date="2019-09" db="EMBL/GenBank/DDBJ databases">
        <title>Draft genome information of white flower Hibiscus syriacus.</title>
        <authorList>
            <person name="Kim Y.-M."/>
        </authorList>
    </citation>
    <scope>NUCLEOTIDE SEQUENCE [LARGE SCALE GENOMIC DNA]</scope>
    <source>
        <strain evidence="16">YM2019G1</strain>
    </source>
</reference>
<keyword evidence="7" id="KW-0812">Transmembrane</keyword>
<keyword evidence="9" id="KW-1133">Transmembrane helix</keyword>
<keyword evidence="4" id="KW-1003">Cell membrane</keyword>
<dbReference type="EMBL" id="VEPZ02001421">
    <property type="protein sequence ID" value="KAE8673938.1"/>
    <property type="molecule type" value="Genomic_DNA"/>
</dbReference>
<dbReference type="Proteomes" id="UP000436088">
    <property type="component" value="Unassembled WGS sequence"/>
</dbReference>
<dbReference type="GO" id="GO:0000148">
    <property type="term" value="C:1,3-beta-D-glucan synthase complex"/>
    <property type="evidence" value="ECO:0007669"/>
    <property type="project" value="InterPro"/>
</dbReference>
<dbReference type="InterPro" id="IPR058851">
    <property type="entry name" value="CALS1_helical"/>
</dbReference>
<dbReference type="GO" id="GO:0005886">
    <property type="term" value="C:plasma membrane"/>
    <property type="evidence" value="ECO:0007669"/>
    <property type="project" value="UniProtKB-SubCell"/>
</dbReference>
<evidence type="ECO:0000256" key="11">
    <source>
        <dbReference type="ARBA" id="ARBA00023316"/>
    </source>
</evidence>
<evidence type="ECO:0000256" key="4">
    <source>
        <dbReference type="ARBA" id="ARBA00022475"/>
    </source>
</evidence>
<evidence type="ECO:0000256" key="13">
    <source>
        <dbReference type="ARBA" id="ARBA00047777"/>
    </source>
</evidence>
<keyword evidence="17" id="KW-1185">Reference proteome</keyword>
<dbReference type="Pfam" id="PF02364">
    <property type="entry name" value="Glucan_synthase"/>
    <property type="match status" value="2"/>
</dbReference>
<keyword evidence="8" id="KW-0133">Cell shape</keyword>
<feature type="domain" description="1,3-beta-glucan synthase component FKS1-like" evidence="15">
    <location>
        <begin position="278"/>
        <end position="383"/>
    </location>
</feature>
<evidence type="ECO:0000256" key="9">
    <source>
        <dbReference type="ARBA" id="ARBA00022989"/>
    </source>
</evidence>
<comment type="caution">
    <text evidence="16">The sequence shown here is derived from an EMBL/GenBank/DDBJ whole genome shotgun (WGS) entry which is preliminary data.</text>
</comment>
<gene>
    <name evidence="16" type="ORF">F3Y22_tig00111769pilonHSYRG00148</name>
</gene>
<feature type="region of interest" description="Disordered" evidence="14">
    <location>
        <begin position="1"/>
        <end position="21"/>
    </location>
</feature>
<comment type="catalytic activity">
    <reaction evidence="13">
        <text>[(1-&gt;3)-beta-D-glucosyl](n) + UDP-alpha-D-glucose = [(1-&gt;3)-beta-D-glucosyl](n+1) + UDP + H(+)</text>
        <dbReference type="Rhea" id="RHEA:21476"/>
        <dbReference type="Rhea" id="RHEA-COMP:11146"/>
        <dbReference type="Rhea" id="RHEA-COMP:14303"/>
        <dbReference type="ChEBI" id="CHEBI:15378"/>
        <dbReference type="ChEBI" id="CHEBI:37671"/>
        <dbReference type="ChEBI" id="CHEBI:58223"/>
        <dbReference type="ChEBI" id="CHEBI:58885"/>
        <dbReference type="EC" id="2.4.1.34"/>
    </reaction>
</comment>
<evidence type="ECO:0000256" key="7">
    <source>
        <dbReference type="ARBA" id="ARBA00022692"/>
    </source>
</evidence>
<evidence type="ECO:0000256" key="2">
    <source>
        <dbReference type="ARBA" id="ARBA00009040"/>
    </source>
</evidence>
<evidence type="ECO:0000256" key="8">
    <source>
        <dbReference type="ARBA" id="ARBA00022960"/>
    </source>
</evidence>
<sequence>MTNNETMSTGPQGMSRRPSRSAVTATFSTEVFDNEVVPSSLSSIAPILRIAKEIEPERPRVAYLSHRLDPNSSGRGVRQFKTGLLQRLERDNASSLASRVKKTDAAEIGSYYKRYYEHYVRALDQGYLADRAQLGEAYQTAGVLFKVLCAVNKTEKVEEALPRLWLHVQEKKDIYTPYNIFPLDAAGASQSIMQLEEVILLINVAEPSWLELAFRIRATRAENRRLGPSGLRDNVRNQREHLILLLANNHIRLHPKPEPLNKLDERAVDAVMSKLFKNYKTWLTNVRYMPECLCYIFHNMAYELHGLLAGNVSIVTGENIKPSYGGDDEAFLPKVITPIYCVVAKEAENNKKGTASHADWCNYDDLNEYFWSSNCFSLGWPMRDDGDFFKSTRDQGKKSCGRSGSTGKSNFVEIRSFWHLFRSWDRLWTFYILGNDHHCMEWGSDRTNHQKGLLYDISSIFITAAILRLLQVFWTYVQEFSFVPRNVKNMLSLIKQVLDLFHLHILHYYLLKSDFFVSIYRVSMCAAKSLFWEGNARKSVCTYKVYSFLVFLLCSKFAFSYFVQVILVAASTRHFSNPIPIALDMAVQFRPKDSDLWKRICADEYLKCAVIECYESFKIVLNTPWTIRIIIKEIESNISKNTLTNFRMAPLSVLVKKFVELVTIAKDGDPSKKDSVVFLLEDMLEVVTKLGQSNKESGRQLFAGTDKKPAIAFPPVLTAHWEEQIRCLHILLRVKESGTDIPTNLEARRRIAFFVNTLFMDMPRAPRVRNMLSFSVLTPFYSEETVYSKSDLEMENEDSVSIIFYLLKIYPDEWNNFIERLNCKENEIWENDEKILQLLVRGMMYYRRALKVQPNTYSANHLSIIYANKKSKRSLYPQLEALVDLKFTYVATCQNYGKQKQNGDRLATDILNLMINNTSHCVAYIDDVEERDGTGRPQKVYYSVLVKGEGKPENQNHALVFTRGEAFQTIDMNQDNYLEEAFKMRNLLEEFNEDHGVRPPTILGVREHIFTGSVSSLAWFMSNQETSFVIIGQRVLARPLKIYGSSATDAVSCGLLSFSMWFLVLSWLFTPFLLNPSGFEWQKIVEDWEDWSKWISCRGGIEFPRLRAGNLGGRKNRSTCDSPGSCTSHGDLFFFNYQYGILYHLNMTTSSRQGLWSFLAGHCSRVGYSKDRDHHNAVLFPRSNRVGHLPEPTSVHTDRVGTSADIASMRTLVKGIRIGDQ</sequence>
<dbReference type="EC" id="2.4.1.34" evidence="3"/>
<evidence type="ECO:0000259" key="15">
    <source>
        <dbReference type="SMART" id="SM01205"/>
    </source>
</evidence>
<evidence type="ECO:0000256" key="3">
    <source>
        <dbReference type="ARBA" id="ARBA00012589"/>
    </source>
</evidence>
<keyword evidence="5" id="KW-0328">Glycosyltransferase</keyword>